<reference evidence="5 6" key="1">
    <citation type="submission" date="2017-11" db="EMBL/GenBank/DDBJ databases">
        <title>Draft genome sequence of magnetotactic bacterium Magnetospirillum kuznetsovii LBB-42.</title>
        <authorList>
            <person name="Grouzdev D.S."/>
            <person name="Rysina M.S."/>
            <person name="Baslerov R.V."/>
            <person name="Koziaeva V."/>
        </authorList>
    </citation>
    <scope>NUCLEOTIDE SEQUENCE [LARGE SCALE GENOMIC DNA]</scope>
    <source>
        <strain evidence="5 6">LBB-42</strain>
    </source>
</reference>
<dbReference type="Pfam" id="PF23562">
    <property type="entry name" value="AMP-binding_C_3"/>
    <property type="match status" value="1"/>
</dbReference>
<dbReference type="PANTHER" id="PTHR43272:SF33">
    <property type="entry name" value="AMP-BINDING DOMAIN-CONTAINING PROTEIN-RELATED"/>
    <property type="match status" value="1"/>
</dbReference>
<keyword evidence="5" id="KW-0436">Ligase</keyword>
<comment type="catalytic activity">
    <reaction evidence="3">
        <text>a long-chain fatty acid + ATP + CoA = a long-chain fatty acyl-CoA + AMP + diphosphate</text>
        <dbReference type="Rhea" id="RHEA:15421"/>
        <dbReference type="ChEBI" id="CHEBI:30616"/>
        <dbReference type="ChEBI" id="CHEBI:33019"/>
        <dbReference type="ChEBI" id="CHEBI:57287"/>
        <dbReference type="ChEBI" id="CHEBI:57560"/>
        <dbReference type="ChEBI" id="CHEBI:83139"/>
        <dbReference type="ChEBI" id="CHEBI:456215"/>
        <dbReference type="EC" id="6.2.1.3"/>
    </reaction>
    <physiologicalReaction direction="left-to-right" evidence="3">
        <dbReference type="Rhea" id="RHEA:15422"/>
    </physiologicalReaction>
</comment>
<keyword evidence="6" id="KW-1185">Reference proteome</keyword>
<protein>
    <submittedName>
        <fullName evidence="5">Long-chain fatty acid--CoA ligase</fullName>
    </submittedName>
</protein>
<evidence type="ECO:0000256" key="1">
    <source>
        <dbReference type="ARBA" id="ARBA00022741"/>
    </source>
</evidence>
<evidence type="ECO:0000256" key="3">
    <source>
        <dbReference type="ARBA" id="ARBA00024484"/>
    </source>
</evidence>
<dbReference type="Pfam" id="PF00501">
    <property type="entry name" value="AMP-binding"/>
    <property type="match status" value="1"/>
</dbReference>
<dbReference type="InterPro" id="IPR000873">
    <property type="entry name" value="AMP-dep_synth/lig_dom"/>
</dbReference>
<dbReference type="Proteomes" id="UP000251075">
    <property type="component" value="Unassembled WGS sequence"/>
</dbReference>
<evidence type="ECO:0000313" key="6">
    <source>
        <dbReference type="Proteomes" id="UP000251075"/>
    </source>
</evidence>
<dbReference type="GO" id="GO:0016020">
    <property type="term" value="C:membrane"/>
    <property type="evidence" value="ECO:0007669"/>
    <property type="project" value="TreeGrafter"/>
</dbReference>
<dbReference type="InterPro" id="IPR045851">
    <property type="entry name" value="AMP-bd_C_sf"/>
</dbReference>
<dbReference type="OrthoDB" id="9803968at2"/>
<accession>A0A364NXJ0</accession>
<evidence type="ECO:0000256" key="2">
    <source>
        <dbReference type="ARBA" id="ARBA00022840"/>
    </source>
</evidence>
<feature type="domain" description="AMP-dependent synthetase/ligase" evidence="4">
    <location>
        <begin position="17"/>
        <end position="427"/>
    </location>
</feature>
<keyword evidence="2" id="KW-0067">ATP-binding</keyword>
<sequence length="600" mass="65597">MLDIRAATSLPAMFLDQAACMGERPFLWAKRGGCWQARSWAETMDEVLTLAAGLTCLGIEAGDRVVLISENRPEWAVADLAIMAAGAITVPAYTTNTVADHLHILDNSGARLVIVSTSHLAERALAAAGRADRQPAVIALEPPPLAQSTGIDLHSWGSVLTMGREAGMAEQIRQKIAEVRRDSTACLIYTSGTGGVPKGVMLSHGAILHNCWGAIKVVEELGIEDNVFLSFLPLSHAYEHTAGLYFPIAIAAQIHYAEGIEHLAANMAEVHPTIMTAVPRLYESMRSRILKGVAKAPSLRQRLFHAAVTLGTRRIEDGRLGPLDTVADWVLDRLVRAKVRERFGGRLKAFVSGGAPLPYEVGMFFTALGVRILQGYGQTESAPVVSCNRPSRVRIETVGPALDGVEVRIAEDGEILVRGELVMQGYWRDPDTTHLAIDAEGWLHTGDIGVIDPDQSIRITDRKKDIIVNSGGDNVAPQRIEGFLTLQPEIAQAMVHGDRRPHLVALIVPDGEWMESWARAQGRGDGVGVVHDPRFRHAIALAVDRVNSQLSAVERVRRFVLTDESFSIDNGLLTPTLKIRRHMIRQKFGDTLESLYEERK</sequence>
<dbReference type="SUPFAM" id="SSF56801">
    <property type="entry name" value="Acetyl-CoA synthetase-like"/>
    <property type="match status" value="1"/>
</dbReference>
<dbReference type="InterPro" id="IPR042099">
    <property type="entry name" value="ANL_N_sf"/>
</dbReference>
<evidence type="ECO:0000259" key="4">
    <source>
        <dbReference type="Pfam" id="PF00501"/>
    </source>
</evidence>
<keyword evidence="1" id="KW-0547">Nucleotide-binding</keyword>
<dbReference type="PANTHER" id="PTHR43272">
    <property type="entry name" value="LONG-CHAIN-FATTY-ACID--COA LIGASE"/>
    <property type="match status" value="1"/>
</dbReference>
<evidence type="ECO:0000313" key="5">
    <source>
        <dbReference type="EMBL" id="RAU21615.1"/>
    </source>
</evidence>
<dbReference type="Gene3D" id="3.40.50.12780">
    <property type="entry name" value="N-terminal domain of ligase-like"/>
    <property type="match status" value="1"/>
</dbReference>
<dbReference type="RefSeq" id="WP_112145370.1">
    <property type="nucleotide sequence ID" value="NZ_PGTO01000009.1"/>
</dbReference>
<dbReference type="AlphaFoldDB" id="A0A364NXJ0"/>
<organism evidence="5 6">
    <name type="scientific">Paramagnetospirillum kuznetsovii</name>
    <dbReference type="NCBI Taxonomy" id="2053833"/>
    <lineage>
        <taxon>Bacteria</taxon>
        <taxon>Pseudomonadati</taxon>
        <taxon>Pseudomonadota</taxon>
        <taxon>Alphaproteobacteria</taxon>
        <taxon>Rhodospirillales</taxon>
        <taxon>Magnetospirillaceae</taxon>
        <taxon>Paramagnetospirillum</taxon>
    </lineage>
</organism>
<name>A0A364NXJ0_9PROT</name>
<dbReference type="CDD" id="cd05907">
    <property type="entry name" value="VL_LC_FACS_like"/>
    <property type="match status" value="1"/>
</dbReference>
<gene>
    <name evidence="5" type="ORF">CU669_12580</name>
</gene>
<dbReference type="EMBL" id="PGTO01000009">
    <property type="protein sequence ID" value="RAU21615.1"/>
    <property type="molecule type" value="Genomic_DNA"/>
</dbReference>
<comment type="caution">
    <text evidence="5">The sequence shown here is derived from an EMBL/GenBank/DDBJ whole genome shotgun (WGS) entry which is preliminary data.</text>
</comment>
<dbReference type="GO" id="GO:0004467">
    <property type="term" value="F:long-chain fatty acid-CoA ligase activity"/>
    <property type="evidence" value="ECO:0007669"/>
    <property type="project" value="UniProtKB-EC"/>
</dbReference>
<proteinExistence type="predicted"/>
<dbReference type="GO" id="GO:0005524">
    <property type="term" value="F:ATP binding"/>
    <property type="evidence" value="ECO:0007669"/>
    <property type="project" value="UniProtKB-KW"/>
</dbReference>
<dbReference type="Gene3D" id="3.30.300.30">
    <property type="match status" value="1"/>
</dbReference>